<feature type="domain" description="Type VII secretion system protein EssD-like" evidence="2">
    <location>
        <begin position="91"/>
        <end position="211"/>
    </location>
</feature>
<dbReference type="Gene3D" id="3.40.570.10">
    <property type="entry name" value="Extracellular Endonuclease, subunit A"/>
    <property type="match status" value="1"/>
</dbReference>
<dbReference type="InterPro" id="IPR044927">
    <property type="entry name" value="Endonuclea_NS_2"/>
</dbReference>
<protein>
    <recommendedName>
        <fullName evidence="2">Type VII secretion system protein EssD-like domain-containing protein</fullName>
    </recommendedName>
</protein>
<proteinExistence type="predicted"/>
<dbReference type="STRING" id="883081.HMPREF9698_00507"/>
<comment type="caution">
    <text evidence="3">The sequence shown here is derived from an EMBL/GenBank/DDBJ whole genome shotgun (WGS) entry which is preliminary data.</text>
</comment>
<dbReference type="HOGENOM" id="CLU_054350_0_2_9"/>
<dbReference type="EMBL" id="AGXA01000007">
    <property type="protein sequence ID" value="EKU94027.1"/>
    <property type="molecule type" value="Genomic_DNA"/>
</dbReference>
<dbReference type="eggNOG" id="COG1525">
    <property type="taxonomic scope" value="Bacteria"/>
</dbReference>
<sequence length="325" mass="36313">MSKPNWSKWSRLVLLVFALCFLPACQYLPELLDSNPDQTSMTLEPNEEGDFKAPSQVPDQAGEDVLVINDNIPYFSDQDITSLDPYHSNEDLDDLDRVGEANALIGPESLPSEERGEIGQFEPTGWDQARYANVGAGGWLYNRSHLIGYQLTGVDDFENLMTGTRWFNEAMADFENFVAFYIEEEDNHVRYRVTPIFEEDNRLASGAYMEAFSIEDNGQGVLFNVYIPNIQEGVAIDYSDGSSQGPAGPSQDGDLPDLNSSQDEAREDHSESCPVKGNINSQGEKIYHTPDGRYYDQVDIDPESGEACFQNEAEAQEAGWRASKQ</sequence>
<dbReference type="PATRIC" id="fig|883081.3.peg.507"/>
<evidence type="ECO:0000256" key="1">
    <source>
        <dbReference type="SAM" id="MobiDB-lite"/>
    </source>
</evidence>
<dbReference type="AlphaFoldDB" id="K9ESU3"/>
<dbReference type="Pfam" id="PF13930">
    <property type="entry name" value="Endonuclea_NS_2"/>
    <property type="match status" value="1"/>
</dbReference>
<dbReference type="InterPro" id="IPR044929">
    <property type="entry name" value="DNA/RNA_non-sp_Endonuclease_sf"/>
</dbReference>
<dbReference type="RefSeq" id="WP_003777040.1">
    <property type="nucleotide sequence ID" value="NZ_JH992957.1"/>
</dbReference>
<dbReference type="eggNOG" id="COG2169">
    <property type="taxonomic scope" value="Bacteria"/>
</dbReference>
<organism evidence="3 4">
    <name type="scientific">Alloiococcus otitis ATCC 51267</name>
    <dbReference type="NCBI Taxonomy" id="883081"/>
    <lineage>
        <taxon>Bacteria</taxon>
        <taxon>Bacillati</taxon>
        <taxon>Bacillota</taxon>
        <taxon>Bacilli</taxon>
        <taxon>Lactobacillales</taxon>
        <taxon>Carnobacteriaceae</taxon>
        <taxon>Alloiococcus</taxon>
    </lineage>
</organism>
<keyword evidence="4" id="KW-1185">Reference proteome</keyword>
<evidence type="ECO:0000313" key="3">
    <source>
        <dbReference type="EMBL" id="EKU94027.1"/>
    </source>
</evidence>
<evidence type="ECO:0000259" key="2">
    <source>
        <dbReference type="Pfam" id="PF13930"/>
    </source>
</evidence>
<dbReference type="OrthoDB" id="9783680at2"/>
<accession>K9ESU3</accession>
<gene>
    <name evidence="3" type="ORF">HMPREF9698_00507</name>
</gene>
<evidence type="ECO:0000313" key="4">
    <source>
        <dbReference type="Proteomes" id="UP000009875"/>
    </source>
</evidence>
<feature type="region of interest" description="Disordered" evidence="1">
    <location>
        <begin position="237"/>
        <end position="325"/>
    </location>
</feature>
<dbReference type="Proteomes" id="UP000009875">
    <property type="component" value="Unassembled WGS sequence"/>
</dbReference>
<feature type="compositionally biased region" description="Basic and acidic residues" evidence="1">
    <location>
        <begin position="285"/>
        <end position="296"/>
    </location>
</feature>
<name>K9ESU3_9LACT</name>
<reference evidence="3 4" key="1">
    <citation type="submission" date="2012-09" db="EMBL/GenBank/DDBJ databases">
        <title>The Genome Sequence of Alloiococcus otitis ATCC 51267.</title>
        <authorList>
            <consortium name="The Broad Institute Genome Sequencing Platform"/>
            <person name="Earl A."/>
            <person name="Ward D."/>
            <person name="Feldgarden M."/>
            <person name="Gevers D."/>
            <person name="Huys G."/>
            <person name="Walker B."/>
            <person name="Young S.K."/>
            <person name="Zeng Q."/>
            <person name="Gargeya S."/>
            <person name="Fitzgerald M."/>
            <person name="Haas B."/>
            <person name="Abouelleil A."/>
            <person name="Alvarado L."/>
            <person name="Arachchi H.M."/>
            <person name="Berlin A.M."/>
            <person name="Chapman S.B."/>
            <person name="Goldberg J."/>
            <person name="Griggs A."/>
            <person name="Gujja S."/>
            <person name="Hansen M."/>
            <person name="Howarth C."/>
            <person name="Imamovic A."/>
            <person name="Larimer J."/>
            <person name="McCowen C."/>
            <person name="Montmayeur A."/>
            <person name="Murphy C."/>
            <person name="Neiman D."/>
            <person name="Pearson M."/>
            <person name="Priest M."/>
            <person name="Roberts A."/>
            <person name="Saif S."/>
            <person name="Shea T."/>
            <person name="Sisk P."/>
            <person name="Sykes S."/>
            <person name="Wortman J."/>
            <person name="Nusbaum C."/>
            <person name="Birren B."/>
        </authorList>
    </citation>
    <scope>NUCLEOTIDE SEQUENCE [LARGE SCALE GENOMIC DNA]</scope>
    <source>
        <strain evidence="3 4">ATCC 51267</strain>
    </source>
</reference>